<dbReference type="InterPro" id="IPR001387">
    <property type="entry name" value="Cro/C1-type_HTH"/>
</dbReference>
<comment type="caution">
    <text evidence="2">The sequence shown here is derived from an EMBL/GenBank/DDBJ whole genome shotgun (WGS) entry which is preliminary data.</text>
</comment>
<dbReference type="PROSITE" id="PS50943">
    <property type="entry name" value="HTH_CROC1"/>
    <property type="match status" value="1"/>
</dbReference>
<dbReference type="RefSeq" id="WP_344105445.1">
    <property type="nucleotide sequence ID" value="NZ_BAAANL010000008.1"/>
</dbReference>
<reference evidence="2 3" key="1">
    <citation type="journal article" date="2019" name="Int. J. Syst. Evol. Microbiol.">
        <title>The Global Catalogue of Microorganisms (GCM) 10K type strain sequencing project: providing services to taxonomists for standard genome sequencing and annotation.</title>
        <authorList>
            <consortium name="The Broad Institute Genomics Platform"/>
            <consortium name="The Broad Institute Genome Sequencing Center for Infectious Disease"/>
            <person name="Wu L."/>
            <person name="Ma J."/>
        </authorList>
    </citation>
    <scope>NUCLEOTIDE SEQUENCE [LARGE SCALE GENOMIC DNA]</scope>
    <source>
        <strain evidence="2 3">JCM 14326</strain>
    </source>
</reference>
<dbReference type="EMBL" id="BAAANL010000008">
    <property type="protein sequence ID" value="GAA1872662.1"/>
    <property type="molecule type" value="Genomic_DNA"/>
</dbReference>
<dbReference type="SMART" id="SM00530">
    <property type="entry name" value="HTH_XRE"/>
    <property type="match status" value="1"/>
</dbReference>
<gene>
    <name evidence="2" type="ORF">GCM10009751_35030</name>
</gene>
<proteinExistence type="predicted"/>
<dbReference type="Gene3D" id="1.10.260.40">
    <property type="entry name" value="lambda repressor-like DNA-binding domains"/>
    <property type="match status" value="1"/>
</dbReference>
<organism evidence="2 3">
    <name type="scientific">Myceligenerans crystallogenes</name>
    <dbReference type="NCBI Taxonomy" id="316335"/>
    <lineage>
        <taxon>Bacteria</taxon>
        <taxon>Bacillati</taxon>
        <taxon>Actinomycetota</taxon>
        <taxon>Actinomycetes</taxon>
        <taxon>Micrococcales</taxon>
        <taxon>Promicromonosporaceae</taxon>
        <taxon>Myceligenerans</taxon>
    </lineage>
</organism>
<dbReference type="InterPro" id="IPR010982">
    <property type="entry name" value="Lambda_DNA-bd_dom_sf"/>
</dbReference>
<dbReference type="SUPFAM" id="SSF47413">
    <property type="entry name" value="lambda repressor-like DNA-binding domains"/>
    <property type="match status" value="1"/>
</dbReference>
<protein>
    <recommendedName>
        <fullName evidence="1">HTH cro/C1-type domain-containing protein</fullName>
    </recommendedName>
</protein>
<dbReference type="Pfam" id="PF01381">
    <property type="entry name" value="HTH_3"/>
    <property type="match status" value="1"/>
</dbReference>
<evidence type="ECO:0000259" key="1">
    <source>
        <dbReference type="PROSITE" id="PS50943"/>
    </source>
</evidence>
<accession>A0ABN2NP57</accession>
<keyword evidence="3" id="KW-1185">Reference proteome</keyword>
<dbReference type="Proteomes" id="UP001501094">
    <property type="component" value="Unassembled WGS sequence"/>
</dbReference>
<evidence type="ECO:0000313" key="3">
    <source>
        <dbReference type="Proteomes" id="UP001501094"/>
    </source>
</evidence>
<sequence length="111" mass="11915">MARRVHTYSPATRHAVAVLGAQIAAARRARRWTAAELAERAGISTFTLRNVEKGEPTVAIGICFELATMLAIPLFGVPATELAAVRSAAESRLAVLPASVREKGERVDDDF</sequence>
<evidence type="ECO:0000313" key="2">
    <source>
        <dbReference type="EMBL" id="GAA1872662.1"/>
    </source>
</evidence>
<name>A0ABN2NP57_9MICO</name>
<feature type="domain" description="HTH cro/C1-type" evidence="1">
    <location>
        <begin position="23"/>
        <end position="82"/>
    </location>
</feature>